<organism evidence="3 4">
    <name type="scientific">Tilletiaria anomala (strain ATCC 24038 / CBS 436.72 / UBC 951)</name>
    <dbReference type="NCBI Taxonomy" id="1037660"/>
    <lineage>
        <taxon>Eukaryota</taxon>
        <taxon>Fungi</taxon>
        <taxon>Dikarya</taxon>
        <taxon>Basidiomycota</taxon>
        <taxon>Ustilaginomycotina</taxon>
        <taxon>Exobasidiomycetes</taxon>
        <taxon>Georgefischeriales</taxon>
        <taxon>Tilletiariaceae</taxon>
        <taxon>Tilletiaria</taxon>
    </lineage>
</organism>
<dbReference type="EMBL" id="JMSN01000005">
    <property type="protein sequence ID" value="KDN53035.1"/>
    <property type="molecule type" value="Genomic_DNA"/>
</dbReference>
<reference evidence="3 4" key="1">
    <citation type="submission" date="2014-05" db="EMBL/GenBank/DDBJ databases">
        <title>Draft genome sequence of a rare smut relative, Tilletiaria anomala UBC 951.</title>
        <authorList>
            <consortium name="DOE Joint Genome Institute"/>
            <person name="Toome M."/>
            <person name="Kuo A."/>
            <person name="Henrissat B."/>
            <person name="Lipzen A."/>
            <person name="Tritt A."/>
            <person name="Yoshinaga Y."/>
            <person name="Zane M."/>
            <person name="Barry K."/>
            <person name="Grigoriev I.V."/>
            <person name="Spatafora J.W."/>
            <person name="Aimea M.C."/>
        </authorList>
    </citation>
    <scope>NUCLEOTIDE SEQUENCE [LARGE SCALE GENOMIC DNA]</scope>
    <source>
        <strain evidence="3 4">UBC 951</strain>
    </source>
</reference>
<feature type="region of interest" description="Disordered" evidence="2">
    <location>
        <begin position="1"/>
        <end position="25"/>
    </location>
</feature>
<protein>
    <submittedName>
        <fullName evidence="3">Uncharacterized protein</fullName>
    </submittedName>
</protein>
<accession>A0A066WQW4</accession>
<evidence type="ECO:0000256" key="2">
    <source>
        <dbReference type="SAM" id="MobiDB-lite"/>
    </source>
</evidence>
<evidence type="ECO:0000313" key="4">
    <source>
        <dbReference type="Proteomes" id="UP000027361"/>
    </source>
</evidence>
<dbReference type="HOGENOM" id="CLU_624359_0_0_1"/>
<evidence type="ECO:0000313" key="3">
    <source>
        <dbReference type="EMBL" id="KDN53035.1"/>
    </source>
</evidence>
<dbReference type="AlphaFoldDB" id="A0A066WQW4"/>
<gene>
    <name evidence="3" type="ORF">K437DRAFT_135859</name>
</gene>
<dbReference type="Proteomes" id="UP000027361">
    <property type="component" value="Unassembled WGS sequence"/>
</dbReference>
<dbReference type="RefSeq" id="XP_013245874.1">
    <property type="nucleotide sequence ID" value="XM_013390420.1"/>
</dbReference>
<dbReference type="InParanoid" id="A0A066WQW4"/>
<proteinExistence type="predicted"/>
<sequence>MTSDPSQMDIKRAESPSRQPATLGMFGSSGPAIAPLRANIQPPPISEVTTYVRTDGAVFMPAQVTDTGHGAEGDSSNIRLRVPRYSPSKKASEGPLARTIIKTLSSEAGRENALQLLQSFLLFLHASLSRRILVPPILSLLGPSPRGKRAKLLRPIYLLSEVIANTRRLFVLGRWGFEGVCNAFAVTAELDKTRSDQNIKEKSQTLQSLKEDIAEPSSASSEEPIDHDAPARSGHAPGRPRAARQKSMFGVYRQAFDIMTRILGTASEFCDLIAFLGGTSSAWRTRSRRRYGLERLSIWLGLLALPPAFALHRLLLARARQDVRDAHAQVLQAIDQADDPAANDARVAGAQFFTGAGISFPKMPAANASSSRLDLARAEAKLLKAQRQVRTLKWEQRAIFTDATFTVYEALRPDKEKQFVESLSGMLGSMIRIGLLCAA</sequence>
<dbReference type="GeneID" id="25261500"/>
<keyword evidence="1" id="KW-0175">Coiled coil</keyword>
<feature type="compositionally biased region" description="Basic and acidic residues" evidence="2">
    <location>
        <begin position="196"/>
        <end position="213"/>
    </location>
</feature>
<evidence type="ECO:0000256" key="1">
    <source>
        <dbReference type="SAM" id="Coils"/>
    </source>
</evidence>
<feature type="region of interest" description="Disordered" evidence="2">
    <location>
        <begin position="196"/>
        <end position="243"/>
    </location>
</feature>
<keyword evidence="4" id="KW-1185">Reference proteome</keyword>
<feature type="coiled-coil region" evidence="1">
    <location>
        <begin position="368"/>
        <end position="395"/>
    </location>
</feature>
<name>A0A066WQW4_TILAU</name>
<comment type="caution">
    <text evidence="3">The sequence shown here is derived from an EMBL/GenBank/DDBJ whole genome shotgun (WGS) entry which is preliminary data.</text>
</comment>